<dbReference type="InterPro" id="IPR001714">
    <property type="entry name" value="Pept_M24_MAP"/>
</dbReference>
<keyword evidence="10" id="KW-1185">Reference proteome</keyword>
<feature type="domain" description="Peptidase M24" evidence="8">
    <location>
        <begin position="19"/>
        <end position="244"/>
    </location>
</feature>
<evidence type="ECO:0000256" key="5">
    <source>
        <dbReference type="ARBA" id="ARBA00022801"/>
    </source>
</evidence>
<dbReference type="Gene3D" id="3.90.230.10">
    <property type="entry name" value="Creatinase/methionine aminopeptidase superfamily"/>
    <property type="match status" value="1"/>
</dbReference>
<evidence type="ECO:0000256" key="6">
    <source>
        <dbReference type="HAMAP-Rule" id="MF_01974"/>
    </source>
</evidence>
<evidence type="ECO:0000256" key="2">
    <source>
        <dbReference type="ARBA" id="ARBA00022438"/>
    </source>
</evidence>
<keyword evidence="3 6" id="KW-0645">Protease</keyword>
<protein>
    <recommendedName>
        <fullName evidence="6 7">Methionine aminopeptidase</fullName>
        <shortName evidence="6">MAP</shortName>
        <shortName evidence="6">MetAP</shortName>
        <ecNumber evidence="6 7">3.4.11.18</ecNumber>
    </recommendedName>
    <alternativeName>
        <fullName evidence="6">Peptidase M</fullName>
    </alternativeName>
</protein>
<name>A0ABP9H440_9ACTN</name>
<evidence type="ECO:0000256" key="4">
    <source>
        <dbReference type="ARBA" id="ARBA00022723"/>
    </source>
</evidence>
<evidence type="ECO:0000256" key="3">
    <source>
        <dbReference type="ARBA" id="ARBA00022670"/>
    </source>
</evidence>
<dbReference type="PANTHER" id="PTHR43330">
    <property type="entry name" value="METHIONINE AMINOPEPTIDASE"/>
    <property type="match status" value="1"/>
</dbReference>
<dbReference type="PROSITE" id="PS00680">
    <property type="entry name" value="MAP_1"/>
    <property type="match status" value="1"/>
</dbReference>
<comment type="subunit">
    <text evidence="6">Monomer.</text>
</comment>
<dbReference type="GO" id="GO:0004177">
    <property type="term" value="F:aminopeptidase activity"/>
    <property type="evidence" value="ECO:0007669"/>
    <property type="project" value="UniProtKB-KW"/>
</dbReference>
<dbReference type="InterPro" id="IPR036005">
    <property type="entry name" value="Creatinase/aminopeptidase-like"/>
</dbReference>
<feature type="binding site" evidence="6">
    <location>
        <position position="101"/>
    </location>
    <ligand>
        <name>a divalent metal cation</name>
        <dbReference type="ChEBI" id="CHEBI:60240"/>
        <label>1</label>
    </ligand>
</feature>
<comment type="catalytic activity">
    <reaction evidence="6 7">
        <text>Release of N-terminal amino acids, preferentially methionine, from peptides and arylamides.</text>
        <dbReference type="EC" id="3.4.11.18"/>
    </reaction>
</comment>
<reference evidence="10" key="1">
    <citation type="journal article" date="2019" name="Int. J. Syst. Evol. Microbiol.">
        <title>The Global Catalogue of Microorganisms (GCM) 10K type strain sequencing project: providing services to taxonomists for standard genome sequencing and annotation.</title>
        <authorList>
            <consortium name="The Broad Institute Genomics Platform"/>
            <consortium name="The Broad Institute Genome Sequencing Center for Infectious Disease"/>
            <person name="Wu L."/>
            <person name="Ma J."/>
        </authorList>
    </citation>
    <scope>NUCLEOTIDE SEQUENCE [LARGE SCALE GENOMIC DNA]</scope>
    <source>
        <strain evidence="10">JCM 18126</strain>
    </source>
</reference>
<feature type="binding site" evidence="6">
    <location>
        <position position="239"/>
    </location>
    <ligand>
        <name>a divalent metal cation</name>
        <dbReference type="ChEBI" id="CHEBI:60240"/>
        <label>1</label>
    </ligand>
</feature>
<accession>A0ABP9H440</accession>
<dbReference type="EMBL" id="BAABIL010000007">
    <property type="protein sequence ID" value="GAA4961258.1"/>
    <property type="molecule type" value="Genomic_DNA"/>
</dbReference>
<feature type="binding site" evidence="6">
    <location>
        <position position="239"/>
    </location>
    <ligand>
        <name>a divalent metal cation</name>
        <dbReference type="ChEBI" id="CHEBI:60240"/>
        <label>2</label>
        <note>catalytic</note>
    </ligand>
</feature>
<comment type="caution">
    <text evidence="9">The sequence shown here is derived from an EMBL/GenBank/DDBJ whole genome shotgun (WGS) entry which is preliminary data.</text>
</comment>
<proteinExistence type="inferred from homology"/>
<sequence length="276" mass="28473">MSVFSRERIEWKTPEQVLLMRRAGLLTAAALEAVRSALRPGVTTADLDAVAAAVIRDGGGEPSFLGYHGYPATLCVSVNEVVVHGIPGSRVVAEGDVVSVDCGAIVGGWHGDSAFTAIVGEPLQDADAELVEITRGALWAGIAALDGRGRLGDVGAAVEDAVGGRLGIVDGYTGHGIGTAMHQAPEVLNYRVRERGPRVKPGLCVAVEPMCTRGSEDTEVLADDWTVVTADGSRAAHWEHTVAVLEDGLWVLTAPDGGAAELAARGVRIASLAGAG</sequence>
<comment type="function">
    <text evidence="1 6">Removes the N-terminal methionine from nascent proteins. The N-terminal methionine is often cleaved when the second residue in the primary sequence is small and uncharged (Met-Ala-, Cys, Gly, Pro, Ser, Thr, or Val). Requires deformylation of the N(alpha)-formylated initiator methionine before it can be hydrolyzed.</text>
</comment>
<dbReference type="CDD" id="cd01086">
    <property type="entry name" value="MetAP1"/>
    <property type="match status" value="1"/>
</dbReference>
<dbReference type="Pfam" id="PF00557">
    <property type="entry name" value="Peptidase_M24"/>
    <property type="match status" value="1"/>
</dbReference>
<dbReference type="SUPFAM" id="SSF55920">
    <property type="entry name" value="Creatinase/aminopeptidase"/>
    <property type="match status" value="1"/>
</dbReference>
<keyword evidence="5 6" id="KW-0378">Hydrolase</keyword>
<comment type="similarity">
    <text evidence="6">Belongs to the peptidase M24A family. Methionine aminopeptidase type 1 subfamily.</text>
</comment>
<gene>
    <name evidence="9" type="primary">map_1</name>
    <name evidence="6" type="synonym">map</name>
    <name evidence="9" type="ORF">GCM10023225_01040</name>
</gene>
<feature type="binding site" evidence="6">
    <location>
        <position position="112"/>
    </location>
    <ligand>
        <name>a divalent metal cation</name>
        <dbReference type="ChEBI" id="CHEBI:60240"/>
        <label>1</label>
    </ligand>
</feature>
<evidence type="ECO:0000256" key="1">
    <source>
        <dbReference type="ARBA" id="ARBA00002521"/>
    </source>
</evidence>
<feature type="binding site" evidence="6">
    <location>
        <position position="208"/>
    </location>
    <ligand>
        <name>a divalent metal cation</name>
        <dbReference type="ChEBI" id="CHEBI:60240"/>
        <label>2</label>
        <note>catalytic</note>
    </ligand>
</feature>
<dbReference type="InterPro" id="IPR002467">
    <property type="entry name" value="Pept_M24A_MAP1"/>
</dbReference>
<evidence type="ECO:0000313" key="9">
    <source>
        <dbReference type="EMBL" id="GAA4961258.1"/>
    </source>
</evidence>
<dbReference type="PRINTS" id="PR00599">
    <property type="entry name" value="MAPEPTIDASE"/>
</dbReference>
<dbReference type="InterPro" id="IPR000994">
    <property type="entry name" value="Pept_M24"/>
</dbReference>
<evidence type="ECO:0000259" key="8">
    <source>
        <dbReference type="Pfam" id="PF00557"/>
    </source>
</evidence>
<dbReference type="HAMAP" id="MF_01974">
    <property type="entry name" value="MetAP_1"/>
    <property type="match status" value="1"/>
</dbReference>
<dbReference type="RefSeq" id="WP_345710335.1">
    <property type="nucleotide sequence ID" value="NZ_BAABIL010000007.1"/>
</dbReference>
<dbReference type="EC" id="3.4.11.18" evidence="6 7"/>
<keyword evidence="2 6" id="KW-0031">Aminopeptidase</keyword>
<evidence type="ECO:0000313" key="10">
    <source>
        <dbReference type="Proteomes" id="UP001501195"/>
    </source>
</evidence>
<dbReference type="NCBIfam" id="TIGR00500">
    <property type="entry name" value="met_pdase_I"/>
    <property type="match status" value="1"/>
</dbReference>
<feature type="binding site" evidence="6">
    <location>
        <position position="182"/>
    </location>
    <ligand>
        <name>substrate</name>
    </ligand>
</feature>
<organism evidence="9 10">
    <name type="scientific">Kineococcus glutinatus</name>
    <dbReference type="NCBI Taxonomy" id="1070872"/>
    <lineage>
        <taxon>Bacteria</taxon>
        <taxon>Bacillati</taxon>
        <taxon>Actinomycetota</taxon>
        <taxon>Actinomycetes</taxon>
        <taxon>Kineosporiales</taxon>
        <taxon>Kineosporiaceae</taxon>
        <taxon>Kineococcus</taxon>
    </lineage>
</organism>
<feature type="binding site" evidence="6">
    <location>
        <position position="175"/>
    </location>
    <ligand>
        <name>a divalent metal cation</name>
        <dbReference type="ChEBI" id="CHEBI:60240"/>
        <label>2</label>
        <note>catalytic</note>
    </ligand>
</feature>
<comment type="cofactor">
    <cofactor evidence="6">
        <name>Co(2+)</name>
        <dbReference type="ChEBI" id="CHEBI:48828"/>
    </cofactor>
    <cofactor evidence="6">
        <name>Zn(2+)</name>
        <dbReference type="ChEBI" id="CHEBI:29105"/>
    </cofactor>
    <cofactor evidence="6">
        <name>Mn(2+)</name>
        <dbReference type="ChEBI" id="CHEBI:29035"/>
    </cofactor>
    <cofactor evidence="6">
        <name>Fe(2+)</name>
        <dbReference type="ChEBI" id="CHEBI:29033"/>
    </cofactor>
    <text evidence="6">Binds 2 divalent metal cations per subunit. Has a high-affinity and a low affinity metal-binding site. The true nature of the physiological cofactor is under debate. The enzyme is active with cobalt, zinc, manganese or divalent iron ions. Most likely, methionine aminopeptidases function as mononuclear Fe(2+)-metalloproteases under physiological conditions, and the catalytically relevant metal-binding site has been assigned to the histidine-containing high-affinity site.</text>
</comment>
<dbReference type="Proteomes" id="UP001501195">
    <property type="component" value="Unassembled WGS sequence"/>
</dbReference>
<evidence type="ECO:0000256" key="7">
    <source>
        <dbReference type="RuleBase" id="RU003653"/>
    </source>
</evidence>
<feature type="binding site" evidence="6">
    <location>
        <position position="84"/>
    </location>
    <ligand>
        <name>substrate</name>
    </ligand>
</feature>
<feature type="binding site" evidence="6">
    <location>
        <position position="112"/>
    </location>
    <ligand>
        <name>a divalent metal cation</name>
        <dbReference type="ChEBI" id="CHEBI:60240"/>
        <label>2</label>
        <note>catalytic</note>
    </ligand>
</feature>
<dbReference type="PANTHER" id="PTHR43330:SF27">
    <property type="entry name" value="METHIONINE AMINOPEPTIDASE"/>
    <property type="match status" value="1"/>
</dbReference>
<keyword evidence="4 6" id="KW-0479">Metal-binding</keyword>